<feature type="chain" id="PRO_5027035803" evidence="2">
    <location>
        <begin position="33"/>
        <end position="527"/>
    </location>
</feature>
<dbReference type="Proteomes" id="UP000478148">
    <property type="component" value="Unassembled WGS sequence"/>
</dbReference>
<reference evidence="3 4" key="1">
    <citation type="submission" date="2020-02" db="EMBL/GenBank/DDBJ databases">
        <title>Draft Genome Sequence of Verrucosispora sp. Strain CWR15, Isolated from Gulf of Mexico Sponge.</title>
        <authorList>
            <person name="Kennedy S.J."/>
            <person name="Cella E."/>
            <person name="Azarian T."/>
            <person name="Baker B.J."/>
            <person name="Shaw L.N."/>
        </authorList>
    </citation>
    <scope>NUCLEOTIDE SEQUENCE [LARGE SCALE GENOMIC DNA]</scope>
    <source>
        <strain evidence="3 4">CWR15</strain>
    </source>
</reference>
<feature type="transmembrane region" description="Helical" evidence="1">
    <location>
        <begin position="498"/>
        <end position="518"/>
    </location>
</feature>
<keyword evidence="2" id="KW-0732">Signal</keyword>
<comment type="caution">
    <text evidence="3">The sequence shown here is derived from an EMBL/GenBank/DDBJ whole genome shotgun (WGS) entry which is preliminary data.</text>
</comment>
<dbReference type="AlphaFoldDB" id="A0A6M1L3Z5"/>
<sequence length="527" mass="54813">MLTHSTRRRLAGLGVAGALIAAVATPATPASAEEPDISLGVYFGDNTLAAGSPGKVDSPVLFASSTVVVHDLTVRYDFTDLAGKATVTSESDSSYCSTPEPNVLVCTDPFEVELYEDGFGGLYSVVIAPTKDAKDGDEGTVKVSLSATGYAAVTHEARVRIGEGVDLAAGPEEEHSGKPGSAFTMPLRVGNPGDTVAKGAVAVFYNDYGIQANKQYSNCTYEGSWLRTCHFDRPLERRTSYVTTLSYRIAKDSFAPSRAYGEILWMTPAEFEDFEAYAKARGASFGEPGTGGKLGLDEAGPSIAARSFQADTQPDNNWSSLRVKVTGKNGTDLAAVGDEVSGAKGDEVVATVGFRNNGPATLDYSRAGSSVTYLEIGIPNGASAVKVPDNCFPVRSENEWGEPGEPGARIYRCYASSFIKAGDAETMEFGLRIDKVVPNATGDVKANVACQCDGGFYADLKPANDIAKLVVNPSGGQGGDGGSGGDGGELPITGANTALIAGVGGVLLAAGVAGFVLARRRRTHFTA</sequence>
<organism evidence="3 4">
    <name type="scientific">Verrucosispora sioxanthis</name>
    <dbReference type="NCBI Taxonomy" id="2499994"/>
    <lineage>
        <taxon>Bacteria</taxon>
        <taxon>Bacillati</taxon>
        <taxon>Actinomycetota</taxon>
        <taxon>Actinomycetes</taxon>
        <taxon>Micromonosporales</taxon>
        <taxon>Micromonosporaceae</taxon>
        <taxon>Micromonospora</taxon>
    </lineage>
</organism>
<dbReference type="NCBIfam" id="TIGR01167">
    <property type="entry name" value="LPXTG_anchor"/>
    <property type="match status" value="1"/>
</dbReference>
<evidence type="ECO:0000256" key="1">
    <source>
        <dbReference type="SAM" id="Phobius"/>
    </source>
</evidence>
<evidence type="ECO:0000313" key="3">
    <source>
        <dbReference type="EMBL" id="NGM12810.1"/>
    </source>
</evidence>
<proteinExistence type="predicted"/>
<dbReference type="EMBL" id="SAIY01000002">
    <property type="protein sequence ID" value="NGM12810.1"/>
    <property type="molecule type" value="Genomic_DNA"/>
</dbReference>
<keyword evidence="4" id="KW-1185">Reference proteome</keyword>
<keyword evidence="1" id="KW-0812">Transmembrane</keyword>
<protein>
    <submittedName>
        <fullName evidence="3">LPXTG cell wall anchor domain-containing protein</fullName>
    </submittedName>
</protein>
<keyword evidence="1" id="KW-1133">Transmembrane helix</keyword>
<accession>A0A6M1L3Z5</accession>
<dbReference type="InterPro" id="IPR006311">
    <property type="entry name" value="TAT_signal"/>
</dbReference>
<dbReference type="CDD" id="cd12087">
    <property type="entry name" value="TM_EGFR-like"/>
    <property type="match status" value="1"/>
</dbReference>
<gene>
    <name evidence="3" type="ORF">ENC19_09165</name>
</gene>
<keyword evidence="1" id="KW-0472">Membrane</keyword>
<feature type="signal peptide" evidence="2">
    <location>
        <begin position="1"/>
        <end position="32"/>
    </location>
</feature>
<dbReference type="RefSeq" id="WP_164446704.1">
    <property type="nucleotide sequence ID" value="NZ_SAIY01000002.1"/>
</dbReference>
<evidence type="ECO:0000313" key="4">
    <source>
        <dbReference type="Proteomes" id="UP000478148"/>
    </source>
</evidence>
<dbReference type="PROSITE" id="PS51318">
    <property type="entry name" value="TAT"/>
    <property type="match status" value="1"/>
</dbReference>
<name>A0A6M1L3Z5_9ACTN</name>
<evidence type="ECO:0000256" key="2">
    <source>
        <dbReference type="SAM" id="SignalP"/>
    </source>
</evidence>